<proteinExistence type="predicted"/>
<gene>
    <name evidence="1" type="ORF">MEDL_60761</name>
</gene>
<dbReference type="SUPFAM" id="SSF57845">
    <property type="entry name" value="B-box zinc-binding domain"/>
    <property type="match status" value="1"/>
</dbReference>
<dbReference type="PANTHER" id="PTHR25462:SF296">
    <property type="entry name" value="MEIOTIC P26, ISOFORM F"/>
    <property type="match status" value="1"/>
</dbReference>
<dbReference type="AlphaFoldDB" id="A0A8S3UTU9"/>
<protein>
    <recommendedName>
        <fullName evidence="3">B box-type domain-containing protein</fullName>
    </recommendedName>
</protein>
<name>A0A8S3UTU9_MYTED</name>
<keyword evidence="2" id="KW-1185">Reference proteome</keyword>
<sequence length="222" mass="25604">MAAHSLILMSIKYLLVTFIRTFAFIKRSWLQIKLYYVDLVKKEKSTLKLTSGVTTVMKACVQHVLVNTKKFKGTRDHKTIDIKRYKPSIRAINTECDIHGQQLKLYCPSHLMPCCDECISINHSKCTGIKSLEGVVDNTKIEKSTKKIDNDINSTLQILNEIMSNKSINIQRGEEQVDSIKETIGNYRKKINKHLDDLEKKLCQETDTILNQEKIKSIRFKN</sequence>
<evidence type="ECO:0008006" key="3">
    <source>
        <dbReference type="Google" id="ProtNLM"/>
    </source>
</evidence>
<reference evidence="1" key="1">
    <citation type="submission" date="2021-03" db="EMBL/GenBank/DDBJ databases">
        <authorList>
            <person name="Bekaert M."/>
        </authorList>
    </citation>
    <scope>NUCLEOTIDE SEQUENCE</scope>
</reference>
<evidence type="ECO:0000313" key="1">
    <source>
        <dbReference type="EMBL" id="CAG2248947.1"/>
    </source>
</evidence>
<organism evidence="1 2">
    <name type="scientific">Mytilus edulis</name>
    <name type="common">Blue mussel</name>
    <dbReference type="NCBI Taxonomy" id="6550"/>
    <lineage>
        <taxon>Eukaryota</taxon>
        <taxon>Metazoa</taxon>
        <taxon>Spiralia</taxon>
        <taxon>Lophotrochozoa</taxon>
        <taxon>Mollusca</taxon>
        <taxon>Bivalvia</taxon>
        <taxon>Autobranchia</taxon>
        <taxon>Pteriomorphia</taxon>
        <taxon>Mytilida</taxon>
        <taxon>Mytiloidea</taxon>
        <taxon>Mytilidae</taxon>
        <taxon>Mytilinae</taxon>
        <taxon>Mytilus</taxon>
    </lineage>
</organism>
<dbReference type="InterPro" id="IPR047153">
    <property type="entry name" value="TRIM45/56/19-like"/>
</dbReference>
<dbReference type="PANTHER" id="PTHR25462">
    <property type="entry name" value="BONUS, ISOFORM C-RELATED"/>
    <property type="match status" value="1"/>
</dbReference>
<dbReference type="Gene3D" id="3.30.160.60">
    <property type="entry name" value="Classic Zinc Finger"/>
    <property type="match status" value="1"/>
</dbReference>
<comment type="caution">
    <text evidence="1">The sequence shown here is derived from an EMBL/GenBank/DDBJ whole genome shotgun (WGS) entry which is preliminary data.</text>
</comment>
<dbReference type="Proteomes" id="UP000683360">
    <property type="component" value="Unassembled WGS sequence"/>
</dbReference>
<dbReference type="OrthoDB" id="6135363at2759"/>
<dbReference type="EMBL" id="CAJPWZ010002953">
    <property type="protein sequence ID" value="CAG2248947.1"/>
    <property type="molecule type" value="Genomic_DNA"/>
</dbReference>
<accession>A0A8S3UTU9</accession>
<evidence type="ECO:0000313" key="2">
    <source>
        <dbReference type="Proteomes" id="UP000683360"/>
    </source>
</evidence>